<keyword evidence="1" id="KW-0966">Cell projection</keyword>
<dbReference type="STRING" id="246196.MSMEG_4994"/>
<dbReference type="PaxDb" id="246196-MSMEI_4867"/>
<dbReference type="KEGG" id="msb:LJ00_24700"/>
<proteinExistence type="predicted"/>
<organism evidence="1 2">
    <name type="scientific">Mycolicibacterium smegmatis (strain ATCC 700084 / mc(2)155)</name>
    <name type="common">Mycobacterium smegmatis</name>
    <dbReference type="NCBI Taxonomy" id="246196"/>
    <lineage>
        <taxon>Bacteria</taxon>
        <taxon>Bacillati</taxon>
        <taxon>Actinomycetota</taxon>
        <taxon>Actinomycetes</taxon>
        <taxon>Mycobacteriales</taxon>
        <taxon>Mycobacteriaceae</taxon>
        <taxon>Mycolicibacterium</taxon>
    </lineage>
</organism>
<sequence length="93" mass="8981">MSTAAGYLAASSSEGNGAGPLIAGTAIGTPGAVGGVVSVLVEPMFIFAPCADAVPSASTPATPKTNNAAPPALAASNFSLFVPMTVPPLIEPR</sequence>
<keyword evidence="2" id="KW-1185">Reference proteome</keyword>
<name>A0R257_MYCS2</name>
<dbReference type="EMBL" id="CP000480">
    <property type="protein sequence ID" value="ABK71949.1"/>
    <property type="molecule type" value="Genomic_DNA"/>
</dbReference>
<keyword evidence="1" id="KW-0969">Cilium</keyword>
<gene>
    <name evidence="1" type="ordered locus">MSMEG_4994</name>
</gene>
<dbReference type="KEGG" id="msm:MSMEG_4994"/>
<reference evidence="1 2" key="1">
    <citation type="submission" date="2006-10" db="EMBL/GenBank/DDBJ databases">
        <authorList>
            <person name="Fleischmann R.D."/>
            <person name="Dodson R.J."/>
            <person name="Haft D.H."/>
            <person name="Merkel J.S."/>
            <person name="Nelson W.C."/>
            <person name="Fraser C.M."/>
        </authorList>
    </citation>
    <scope>NUCLEOTIDE SEQUENCE [LARGE SCALE GENOMIC DNA]</scope>
    <source>
        <strain evidence="2">ATCC 700084 / mc(2)155</strain>
    </source>
</reference>
<dbReference type="AlphaFoldDB" id="A0R257"/>
<accession>A0R257</accession>
<dbReference type="Proteomes" id="UP000000757">
    <property type="component" value="Chromosome"/>
</dbReference>
<evidence type="ECO:0000313" key="1">
    <source>
        <dbReference type="EMBL" id="ABK71949.1"/>
    </source>
</evidence>
<protein>
    <submittedName>
        <fullName evidence="1">Flagella membrane glycoprotein 1B, putative</fullName>
    </submittedName>
</protein>
<evidence type="ECO:0000313" key="2">
    <source>
        <dbReference type="Proteomes" id="UP000000757"/>
    </source>
</evidence>
<keyword evidence="1" id="KW-0282">Flagellum</keyword>